<proteinExistence type="inferred from homology"/>
<protein>
    <recommendedName>
        <fullName evidence="12">C2H2-type domain-containing protein</fullName>
    </recommendedName>
</protein>
<feature type="domain" description="C2H2-type" evidence="12">
    <location>
        <begin position="216"/>
        <end position="243"/>
    </location>
</feature>
<evidence type="ECO:0000256" key="5">
    <source>
        <dbReference type="ARBA" id="ARBA00022771"/>
    </source>
</evidence>
<sequence length="263" mass="30024">MLHSCLLTDVVIDGLHSSGPVKTIESSQPLPETLVGNLLRYFDEEREKHTQLGASVPALAMQQQPVVTPEEGSQLFTINWGLPGPTDRFPEGLTTGLDIAKQYKCSYCEKSFLRSTQLREHERTHTGERPYQCLKCPKSFSRSTQLKDHQRTHTGERPFQCTECGKTFTHSSNLIHHRRTHTGEKPHKCNMCPKSFSQNSDLNRHQRTHMTGDHPHQCMRCHRTFIYKSQLRMHSRVHVVEDILQGVERGAGAEDMTWSSTPP</sequence>
<feature type="domain" description="C2H2-type" evidence="12">
    <location>
        <begin position="187"/>
        <end position="215"/>
    </location>
</feature>
<keyword evidence="10" id="KW-0539">Nucleus</keyword>
<evidence type="ECO:0000256" key="10">
    <source>
        <dbReference type="ARBA" id="ARBA00023242"/>
    </source>
</evidence>
<dbReference type="InterPro" id="IPR050331">
    <property type="entry name" value="Zinc_finger"/>
</dbReference>
<feature type="domain" description="C2H2-type" evidence="12">
    <location>
        <begin position="159"/>
        <end position="186"/>
    </location>
</feature>
<dbReference type="Pfam" id="PF00096">
    <property type="entry name" value="zf-C2H2"/>
    <property type="match status" value="4"/>
</dbReference>
<name>A0A8J6JMQ8_ELECQ</name>
<dbReference type="FunFam" id="3.30.160.60:FF:002090">
    <property type="entry name" value="Zinc finger protein 473"/>
    <property type="match status" value="1"/>
</dbReference>
<comment type="subcellular location">
    <subcellularLocation>
        <location evidence="1">Nucleus</location>
    </subcellularLocation>
</comment>
<dbReference type="EMBL" id="WNTK01000808">
    <property type="protein sequence ID" value="KAG9468603.1"/>
    <property type="molecule type" value="Genomic_DNA"/>
</dbReference>
<reference evidence="13" key="1">
    <citation type="thesis" date="2020" institute="ProQuest LLC" country="789 East Eisenhower Parkway, Ann Arbor, MI, USA">
        <title>Comparative Genomics and Chromosome Evolution.</title>
        <authorList>
            <person name="Mudd A.B."/>
        </authorList>
    </citation>
    <scope>NUCLEOTIDE SEQUENCE</scope>
    <source>
        <strain evidence="13">HN-11 Male</strain>
        <tissue evidence="13">Kidney and liver</tissue>
    </source>
</reference>
<dbReference type="FunFam" id="3.30.160.60:FF:001468">
    <property type="entry name" value="Zinc finger protein 672"/>
    <property type="match status" value="1"/>
</dbReference>
<gene>
    <name evidence="13" type="ORF">GDO78_022362</name>
</gene>
<dbReference type="OrthoDB" id="8113227at2759"/>
<evidence type="ECO:0000256" key="7">
    <source>
        <dbReference type="ARBA" id="ARBA00023015"/>
    </source>
</evidence>
<keyword evidence="6" id="KW-0862">Zinc</keyword>
<feature type="domain" description="C2H2-type" evidence="12">
    <location>
        <begin position="103"/>
        <end position="130"/>
    </location>
</feature>
<dbReference type="GO" id="GO:0008270">
    <property type="term" value="F:zinc ion binding"/>
    <property type="evidence" value="ECO:0007669"/>
    <property type="project" value="UniProtKB-KW"/>
</dbReference>
<dbReference type="InterPro" id="IPR013087">
    <property type="entry name" value="Znf_C2H2_type"/>
</dbReference>
<evidence type="ECO:0000259" key="12">
    <source>
        <dbReference type="PROSITE" id="PS50157"/>
    </source>
</evidence>
<dbReference type="PROSITE" id="PS50157">
    <property type="entry name" value="ZINC_FINGER_C2H2_2"/>
    <property type="match status" value="5"/>
</dbReference>
<comment type="similarity">
    <text evidence="2">Belongs to the krueppel C2H2-type zinc-finger protein family.</text>
</comment>
<keyword evidence="5 11" id="KW-0863">Zinc-finger</keyword>
<dbReference type="PANTHER" id="PTHR16515:SF58">
    <property type="entry name" value="ZINC FINGER PROTEIN 22"/>
    <property type="match status" value="1"/>
</dbReference>
<evidence type="ECO:0000256" key="8">
    <source>
        <dbReference type="ARBA" id="ARBA00023125"/>
    </source>
</evidence>
<keyword evidence="9" id="KW-0804">Transcription</keyword>
<dbReference type="AlphaFoldDB" id="A0A8J6JMQ8"/>
<keyword evidence="14" id="KW-1185">Reference proteome</keyword>
<feature type="domain" description="C2H2-type" evidence="12">
    <location>
        <begin position="131"/>
        <end position="158"/>
    </location>
</feature>
<dbReference type="GO" id="GO:0005634">
    <property type="term" value="C:nucleus"/>
    <property type="evidence" value="ECO:0007669"/>
    <property type="project" value="UniProtKB-SubCell"/>
</dbReference>
<dbReference type="GO" id="GO:0003677">
    <property type="term" value="F:DNA binding"/>
    <property type="evidence" value="ECO:0007669"/>
    <property type="project" value="UniProtKB-KW"/>
</dbReference>
<keyword evidence="4" id="KW-0677">Repeat</keyword>
<evidence type="ECO:0000256" key="9">
    <source>
        <dbReference type="ARBA" id="ARBA00023163"/>
    </source>
</evidence>
<evidence type="ECO:0000256" key="1">
    <source>
        <dbReference type="ARBA" id="ARBA00004123"/>
    </source>
</evidence>
<evidence type="ECO:0000313" key="14">
    <source>
        <dbReference type="Proteomes" id="UP000770717"/>
    </source>
</evidence>
<evidence type="ECO:0000256" key="2">
    <source>
        <dbReference type="ARBA" id="ARBA00006991"/>
    </source>
</evidence>
<dbReference type="SMART" id="SM00355">
    <property type="entry name" value="ZnF_C2H2"/>
    <property type="match status" value="5"/>
</dbReference>
<dbReference type="FunFam" id="3.30.160.60:FF:000512">
    <property type="entry name" value="zinc finger protein 197 isoform X1"/>
    <property type="match status" value="1"/>
</dbReference>
<evidence type="ECO:0000256" key="4">
    <source>
        <dbReference type="ARBA" id="ARBA00022737"/>
    </source>
</evidence>
<evidence type="ECO:0000313" key="13">
    <source>
        <dbReference type="EMBL" id="KAG9468603.1"/>
    </source>
</evidence>
<dbReference type="FunFam" id="3.30.160.60:FF:001119">
    <property type="entry name" value="zinc finger protein 408"/>
    <property type="match status" value="1"/>
</dbReference>
<keyword evidence="8" id="KW-0238">DNA-binding</keyword>
<dbReference type="InterPro" id="IPR036236">
    <property type="entry name" value="Znf_C2H2_sf"/>
</dbReference>
<evidence type="ECO:0000256" key="6">
    <source>
        <dbReference type="ARBA" id="ARBA00022833"/>
    </source>
</evidence>
<dbReference type="PANTHER" id="PTHR16515">
    <property type="entry name" value="PR DOMAIN ZINC FINGER PROTEIN"/>
    <property type="match status" value="1"/>
</dbReference>
<comment type="caution">
    <text evidence="13">The sequence shown here is derived from an EMBL/GenBank/DDBJ whole genome shotgun (WGS) entry which is preliminary data.</text>
</comment>
<dbReference type="Gene3D" id="3.30.160.60">
    <property type="entry name" value="Classic Zinc Finger"/>
    <property type="match status" value="5"/>
</dbReference>
<keyword evidence="7" id="KW-0805">Transcription regulation</keyword>
<dbReference type="GO" id="GO:0010468">
    <property type="term" value="P:regulation of gene expression"/>
    <property type="evidence" value="ECO:0007669"/>
    <property type="project" value="TreeGrafter"/>
</dbReference>
<dbReference type="Proteomes" id="UP000770717">
    <property type="component" value="Unassembled WGS sequence"/>
</dbReference>
<evidence type="ECO:0000256" key="11">
    <source>
        <dbReference type="PROSITE-ProRule" id="PRU00042"/>
    </source>
</evidence>
<dbReference type="SUPFAM" id="SSF57667">
    <property type="entry name" value="beta-beta-alpha zinc fingers"/>
    <property type="match status" value="3"/>
</dbReference>
<dbReference type="PROSITE" id="PS00028">
    <property type="entry name" value="ZINC_FINGER_C2H2_1"/>
    <property type="match status" value="5"/>
</dbReference>
<evidence type="ECO:0000256" key="3">
    <source>
        <dbReference type="ARBA" id="ARBA00022723"/>
    </source>
</evidence>
<keyword evidence="3" id="KW-0479">Metal-binding</keyword>
<accession>A0A8J6JMQ8</accession>
<organism evidence="13 14">
    <name type="scientific">Eleutherodactylus coqui</name>
    <name type="common">Puerto Rican coqui</name>
    <dbReference type="NCBI Taxonomy" id="57060"/>
    <lineage>
        <taxon>Eukaryota</taxon>
        <taxon>Metazoa</taxon>
        <taxon>Chordata</taxon>
        <taxon>Craniata</taxon>
        <taxon>Vertebrata</taxon>
        <taxon>Euteleostomi</taxon>
        <taxon>Amphibia</taxon>
        <taxon>Batrachia</taxon>
        <taxon>Anura</taxon>
        <taxon>Neobatrachia</taxon>
        <taxon>Hyloidea</taxon>
        <taxon>Eleutherodactylidae</taxon>
        <taxon>Eleutherodactylinae</taxon>
        <taxon>Eleutherodactylus</taxon>
        <taxon>Eleutherodactylus</taxon>
    </lineage>
</organism>